<protein>
    <recommendedName>
        <fullName evidence="6">DUF2207 domain-containing protein</fullName>
    </recommendedName>
</protein>
<dbReference type="Pfam" id="PF09972">
    <property type="entry name" value="DUF2207"/>
    <property type="match status" value="1"/>
</dbReference>
<feature type="transmembrane region" description="Helical" evidence="1">
    <location>
        <begin position="99"/>
        <end position="123"/>
    </location>
</feature>
<gene>
    <name evidence="4" type="ORF">DMP10_03990</name>
</gene>
<evidence type="ECO:0000256" key="1">
    <source>
        <dbReference type="SAM" id="Phobius"/>
    </source>
</evidence>
<feature type="transmembrane region" description="Helical" evidence="1">
    <location>
        <begin position="378"/>
        <end position="400"/>
    </location>
</feature>
<sequence length="741" mass="80385">MWKWPTTRRCCIRGTRPSWWRTRTCWTTCGWRFGGSKDMERAGCMSLGAESGGTLVRGCESAGEELRGIPIRSDSPRLVKQPTGLFQSLRNSLGQGTPCFLSALTLLIVLLVALCAPATALAADYRCSEVDLLASVETDGSVHMTDQRIFDLTEGESAPERLKWLYDGFIEGAEVTIERVRMAPVDGDGALAGEWTELPETTFLLPWRGGGGPEHDAWAYDKFQHTLYAFVDAMPERVMFEVVYRVEDAIEAFDDAADFQWLYVPQDYDVALADVRAEVVLPVAADDSVKVMENVYAWGHGPADGEVDIRSDGTVIFTDPAVEPTMYAKARVMFPVEWLTNLSEEARLANQGTLQYYWTSRYEEAWVDTDTSQEVIRLGLALGLLGLSAALLLAALIVWWRWGRERPPAFRDDYWMNPPADAMAPAVLGRLWRWNHESPDDIVATVLDMVRRGVLEVRDDELVIPAAGEEPAKRVEGESSVALAAPRAADVGADDAPDAPDAEQAALDAATLRLLRMVATGGRTLSRAKLSALAHEHPRDLLEASAAWQRRLTALVEPYGFFDTASRRAQHVVLGAAIFLAVIAVAAIIWVSWRAGVLALATAAAMGVLGNYTMRRSPEGNDIAAHAKALRNWMRDGGWSLEGDKLASDERAALIPYAYLFGALKSLGFGASADAEDADAGDATTAVRGKAPMAAAAASGAPAGVAASPADEAAFLAALAPVFSQSLDEALRAAHKRAEVS</sequence>
<comment type="caution">
    <text evidence="4">The sequence shown here is derived from an EMBL/GenBank/DDBJ whole genome shotgun (WGS) entry which is preliminary data.</text>
</comment>
<dbReference type="Pfam" id="PF20990">
    <property type="entry name" value="DUF2207_C"/>
    <property type="match status" value="1"/>
</dbReference>
<evidence type="ECO:0000259" key="3">
    <source>
        <dbReference type="Pfam" id="PF20990"/>
    </source>
</evidence>
<keyword evidence="1" id="KW-1133">Transmembrane helix</keyword>
<dbReference type="AlphaFoldDB" id="A0A3N0AUP6"/>
<evidence type="ECO:0000313" key="4">
    <source>
        <dbReference type="EMBL" id="RNL38621.1"/>
    </source>
</evidence>
<proteinExistence type="predicted"/>
<keyword evidence="1" id="KW-0472">Membrane</keyword>
<accession>A0A3N0AUP6</accession>
<evidence type="ECO:0000313" key="5">
    <source>
        <dbReference type="Proteomes" id="UP000278327"/>
    </source>
</evidence>
<organism evidence="4 5">
    <name type="scientific">Adlercreutzia equolifaciens subsp. celatus DSM 18785</name>
    <dbReference type="NCBI Taxonomy" id="1121021"/>
    <lineage>
        <taxon>Bacteria</taxon>
        <taxon>Bacillati</taxon>
        <taxon>Actinomycetota</taxon>
        <taxon>Coriobacteriia</taxon>
        <taxon>Eggerthellales</taxon>
        <taxon>Eggerthellaceae</taxon>
        <taxon>Adlercreutzia</taxon>
    </lineage>
</organism>
<evidence type="ECO:0000259" key="2">
    <source>
        <dbReference type="Pfam" id="PF09972"/>
    </source>
</evidence>
<feature type="domain" description="Predicted membrane protein YciQ-like C-terminal" evidence="3">
    <location>
        <begin position="412"/>
        <end position="662"/>
    </location>
</feature>
<keyword evidence="1" id="KW-0812">Transmembrane</keyword>
<dbReference type="InterPro" id="IPR048389">
    <property type="entry name" value="YciQ-like_C"/>
</dbReference>
<dbReference type="Proteomes" id="UP000278327">
    <property type="component" value="Unassembled WGS sequence"/>
</dbReference>
<feature type="transmembrane region" description="Helical" evidence="1">
    <location>
        <begin position="572"/>
        <end position="591"/>
    </location>
</feature>
<keyword evidence="5" id="KW-1185">Reference proteome</keyword>
<reference evidence="4 5" key="1">
    <citation type="journal article" date="2019" name="Microbiol. Resour. Announc.">
        <title>Draft Genome Sequences of Type Strains of Gordonibacter faecihominis, Paraeggerthella hongkongensis, Parvibacter caecicola,Slackia equolifaciens, Slackia faecicanis, and Slackia isoflavoniconvertens.</title>
        <authorList>
            <person name="Danylec N."/>
            <person name="Stoll D.A."/>
            <person name="Dotsch A."/>
            <person name="Huch M."/>
        </authorList>
    </citation>
    <scope>NUCLEOTIDE SEQUENCE [LARGE SCALE GENOMIC DNA]</scope>
    <source>
        <strain evidence="4 5">DSM 18785</strain>
    </source>
</reference>
<feature type="domain" description="DUF2207" evidence="2">
    <location>
        <begin position="128"/>
        <end position="334"/>
    </location>
</feature>
<dbReference type="InterPro" id="IPR018702">
    <property type="entry name" value="DUF2207"/>
</dbReference>
<dbReference type="EMBL" id="QICA01000005">
    <property type="protein sequence ID" value="RNL38621.1"/>
    <property type="molecule type" value="Genomic_DNA"/>
</dbReference>
<evidence type="ECO:0008006" key="6">
    <source>
        <dbReference type="Google" id="ProtNLM"/>
    </source>
</evidence>
<name>A0A3N0AUP6_9ACTN</name>